<evidence type="ECO:0000313" key="1">
    <source>
        <dbReference type="EMBL" id="MDH5823954.1"/>
    </source>
</evidence>
<keyword evidence="2" id="KW-1185">Reference proteome</keyword>
<dbReference type="RefSeq" id="WP_280575252.1">
    <property type="nucleotide sequence ID" value="NZ_JARXRM010000042.1"/>
</dbReference>
<proteinExistence type="predicted"/>
<evidence type="ECO:0000313" key="2">
    <source>
        <dbReference type="Proteomes" id="UP001156940"/>
    </source>
</evidence>
<accession>A0ABT6JB16</accession>
<dbReference type="Pfam" id="PF13689">
    <property type="entry name" value="DUF4154"/>
    <property type="match status" value="1"/>
</dbReference>
<gene>
    <name evidence="1" type="ORF">QFW77_13300</name>
</gene>
<name>A0ABT6JB16_9GAMM</name>
<sequence>MRQPRPPLLVLLLGVLCLGAGEARAQVREPALKAAFVYNFLLFTTWPAEALAETDQLRLCVDARHALASALGELHGKPVGERRVSVQHWDRDAEPAGCHVAVVGAAGPGAEPALARALAGGGLLTVSDGGTVGSNGAAIVLVREEARVRFDVDGGRVAQARLALSSRLLRLARRVL</sequence>
<reference evidence="1 2" key="1">
    <citation type="submission" date="2023-04" db="EMBL/GenBank/DDBJ databases">
        <title>Luteimonas endophyticus RD2P54.</title>
        <authorList>
            <person name="Sun J.-Q."/>
        </authorList>
    </citation>
    <scope>NUCLEOTIDE SEQUENCE [LARGE SCALE GENOMIC DNA]</scope>
    <source>
        <strain evidence="1 2">RD2P54</strain>
    </source>
</reference>
<dbReference type="EMBL" id="JARXRM010000042">
    <property type="protein sequence ID" value="MDH5823954.1"/>
    <property type="molecule type" value="Genomic_DNA"/>
</dbReference>
<dbReference type="InterPro" id="IPR025293">
    <property type="entry name" value="YfiR/HmsC-like"/>
</dbReference>
<dbReference type="Proteomes" id="UP001156940">
    <property type="component" value="Unassembled WGS sequence"/>
</dbReference>
<protein>
    <submittedName>
        <fullName evidence="1">YfiR family protein</fullName>
    </submittedName>
</protein>
<organism evidence="1 2">
    <name type="scientific">Luteimonas endophytica</name>
    <dbReference type="NCBI Taxonomy" id="3042023"/>
    <lineage>
        <taxon>Bacteria</taxon>
        <taxon>Pseudomonadati</taxon>
        <taxon>Pseudomonadota</taxon>
        <taxon>Gammaproteobacteria</taxon>
        <taxon>Lysobacterales</taxon>
        <taxon>Lysobacteraceae</taxon>
        <taxon>Luteimonas</taxon>
    </lineage>
</organism>
<comment type="caution">
    <text evidence="1">The sequence shown here is derived from an EMBL/GenBank/DDBJ whole genome shotgun (WGS) entry which is preliminary data.</text>
</comment>